<dbReference type="GO" id="GO:0008233">
    <property type="term" value="F:peptidase activity"/>
    <property type="evidence" value="ECO:0007669"/>
    <property type="project" value="UniProtKB-KW"/>
</dbReference>
<dbReference type="Proteomes" id="UP000184428">
    <property type="component" value="Unassembled WGS sequence"/>
</dbReference>
<evidence type="ECO:0000313" key="2">
    <source>
        <dbReference type="EMBL" id="SHN86082.1"/>
    </source>
</evidence>
<proteinExistence type="predicted"/>
<feature type="compositionally biased region" description="Low complexity" evidence="1">
    <location>
        <begin position="13"/>
        <end position="24"/>
    </location>
</feature>
<evidence type="ECO:0000313" key="3">
    <source>
        <dbReference type="Proteomes" id="UP000184428"/>
    </source>
</evidence>
<sequence length="71" mass="7078">MAAFVPAMLATFATTAPEPARTAPGHASDPQRNAPPGMAVAAPAPAAAPGAATVQRMRGLNRCTGQSVPVR</sequence>
<protein>
    <submittedName>
        <fullName evidence="2">Protease I</fullName>
    </submittedName>
</protein>
<dbReference type="EMBL" id="FRDM01000028">
    <property type="protein sequence ID" value="SHN86082.1"/>
    <property type="molecule type" value="Genomic_DNA"/>
</dbReference>
<reference evidence="2 3" key="1">
    <citation type="submission" date="2016-12" db="EMBL/GenBank/DDBJ databases">
        <authorList>
            <person name="Song W.-J."/>
            <person name="Kurnit D.M."/>
        </authorList>
    </citation>
    <scope>NUCLEOTIDE SEQUENCE [LARGE SCALE GENOMIC DNA]</scope>
    <source>
        <strain evidence="2 3">DSM 43162</strain>
    </source>
</reference>
<accession>A0A1M7USU3</accession>
<feature type="region of interest" description="Disordered" evidence="1">
    <location>
        <begin position="13"/>
        <end position="53"/>
    </location>
</feature>
<feature type="compositionally biased region" description="Low complexity" evidence="1">
    <location>
        <begin position="34"/>
        <end position="52"/>
    </location>
</feature>
<evidence type="ECO:0000256" key="1">
    <source>
        <dbReference type="SAM" id="MobiDB-lite"/>
    </source>
</evidence>
<gene>
    <name evidence="2" type="ORF">SAMN05660350_03874</name>
</gene>
<keyword evidence="2" id="KW-0378">Hydrolase</keyword>
<keyword evidence="2" id="KW-0645">Protease</keyword>
<name>A0A1M7USU3_9ACTN</name>
<organism evidence="2 3">
    <name type="scientific">Geodermatophilus obscurus</name>
    <dbReference type="NCBI Taxonomy" id="1861"/>
    <lineage>
        <taxon>Bacteria</taxon>
        <taxon>Bacillati</taxon>
        <taxon>Actinomycetota</taxon>
        <taxon>Actinomycetes</taxon>
        <taxon>Geodermatophilales</taxon>
        <taxon>Geodermatophilaceae</taxon>
        <taxon>Geodermatophilus</taxon>
    </lineage>
</organism>
<dbReference type="GO" id="GO:0006508">
    <property type="term" value="P:proteolysis"/>
    <property type="evidence" value="ECO:0007669"/>
    <property type="project" value="UniProtKB-KW"/>
</dbReference>
<dbReference type="AlphaFoldDB" id="A0A1M7USU3"/>